<feature type="transmembrane region" description="Helical" evidence="1">
    <location>
        <begin position="6"/>
        <end position="24"/>
    </location>
</feature>
<reference evidence="2 3" key="1">
    <citation type="submission" date="2021-03" db="EMBL/GenBank/DDBJ databases">
        <title>Antimicrobial resistance genes in bacteria isolated from Japanese honey, and their potential for conferring macrolide and lincosamide resistance in the American foulbrood pathogen Paenibacillus larvae.</title>
        <authorList>
            <person name="Okamoto M."/>
            <person name="Kumagai M."/>
            <person name="Kanamori H."/>
            <person name="Takamatsu D."/>
        </authorList>
    </citation>
    <scope>NUCLEOTIDE SEQUENCE [LARGE SCALE GENOMIC DNA]</scope>
    <source>
        <strain evidence="2 3">J21TS3</strain>
    </source>
</reference>
<keyword evidence="3" id="KW-1185">Reference proteome</keyword>
<dbReference type="Proteomes" id="UP000680638">
    <property type="component" value="Unassembled WGS sequence"/>
</dbReference>
<protein>
    <submittedName>
        <fullName evidence="2">Uncharacterized protein</fullName>
    </submittedName>
</protein>
<evidence type="ECO:0000313" key="2">
    <source>
        <dbReference type="EMBL" id="GIO66731.1"/>
    </source>
</evidence>
<evidence type="ECO:0000313" key="3">
    <source>
        <dbReference type="Proteomes" id="UP000680638"/>
    </source>
</evidence>
<dbReference type="EMBL" id="BORW01000005">
    <property type="protein sequence ID" value="GIO66731.1"/>
    <property type="molecule type" value="Genomic_DNA"/>
</dbReference>
<accession>A0ABQ4LTY3</accession>
<gene>
    <name evidence="2" type="ORF">J21TS3_15520</name>
</gene>
<keyword evidence="1" id="KW-1133">Transmembrane helix</keyword>
<comment type="caution">
    <text evidence="2">The sequence shown here is derived from an EMBL/GenBank/DDBJ whole genome shotgun (WGS) entry which is preliminary data.</text>
</comment>
<feature type="transmembrane region" description="Helical" evidence="1">
    <location>
        <begin position="36"/>
        <end position="69"/>
    </location>
</feature>
<evidence type="ECO:0000256" key="1">
    <source>
        <dbReference type="SAM" id="Phobius"/>
    </source>
</evidence>
<sequence>MLVTIGYTVSMLLYVGIMVYRILAKTFSRYLREESGFVLIFLILSMAVQVPIILKACYIFAVVLTFMFGYIRKGHHPNR</sequence>
<organism evidence="2 3">
    <name type="scientific">Paenibacillus cookii</name>
    <dbReference type="NCBI Taxonomy" id="157839"/>
    <lineage>
        <taxon>Bacteria</taxon>
        <taxon>Bacillati</taxon>
        <taxon>Bacillota</taxon>
        <taxon>Bacilli</taxon>
        <taxon>Bacillales</taxon>
        <taxon>Paenibacillaceae</taxon>
        <taxon>Paenibacillus</taxon>
    </lineage>
</organism>
<proteinExistence type="predicted"/>
<keyword evidence="1" id="KW-0812">Transmembrane</keyword>
<keyword evidence="1" id="KW-0472">Membrane</keyword>
<name>A0ABQ4LTY3_9BACL</name>